<dbReference type="InterPro" id="IPR035914">
    <property type="entry name" value="Sperma_CUB_dom_sf"/>
</dbReference>
<dbReference type="InterPro" id="IPR023415">
    <property type="entry name" value="LDLR_class-A_CS"/>
</dbReference>
<feature type="signal peptide" evidence="4">
    <location>
        <begin position="1"/>
        <end position="20"/>
    </location>
</feature>
<comment type="caution">
    <text evidence="2">Lacks conserved residue(s) required for the propagation of feature annotation.</text>
</comment>
<dbReference type="Gene3D" id="4.10.400.10">
    <property type="entry name" value="Low-density Lipoprotein Receptor"/>
    <property type="match status" value="1"/>
</dbReference>
<sequence length="912" mass="104322">MYRSLYIIAVFSIAVSGGVAINHGTVNELRGKTCEWIINANDSDPDMLHLDIQSVRLGGNDLLRVTTHNTRTLLYEHFGQLSPGVILITTRHKVFRVVLTLSPDRDVDREWDVGYNTKDLSAQFTRIDSADLDFKGNGLDFNLLFEAKSDTKKLLMNVADSDLNGGTVSFRFVEKYSSLNLFDANHTKPEFLFSKGQQIVVMIRGFRKYDTNPGNALRLDYEVVDSRCSQYKQITNRDQLTNILLPDQHTLKLSSYKCANIFEHKLNFERFLLDLTHFSQFINTGDIMRVLDGISRDSQPMAVIESQLLDTYWRHKYLYSTANRLWISYESQRVVNTSQPKDNLIGVRSISQGGNYHFNETTSLMELEINTKSKPLLPIVYTFEATSGYQLVVDLDDTHRLPGNGSQNLLAIYESTNRHNGQPIIELQSQAYPPRTIASNTNQFKLVFNQLVDYKLTVRKVKANGCYARAGTSYTRYLNTTCEPKCSWLIRGRPNTSGTVILHFTHISLPNSTDRLTLRMVGRDVKAILKFTGPFHTTSIPDVILPSNETHVLYTEHECLNQSSPLTITSLYTVSMTYWERDVSNTELIFTNYYHSLEFQTYNHPMDYPFGMDYQWQAYSTYVGINYTLATFSDISLRYNHSLNIKSLINSNTFGDNELPPDTIFSLPMIANLTASYQTTWNDQVTFGGFRAILYPLECGGNFNMTNDSRIQITTPTTLTNVTRCVWIINTGTGYEDSVLKLKFVDYWRNDYITIYDSNTMRNGRLLDVRKGTVHSTTNTIIIDYSVRACSFCYSLWPLTINVYRKDCTEFRCGDCRCISTKYRCNGYNDCGDWTDEVSCTSPTLPPATPETKIIYRDRDGKMNWVWIVLFVAALSIVLASVFVNCVVHEVLKQRRHPTPIMHSIPEYNEVG</sequence>
<keyword evidence="6" id="KW-1185">Reference proteome</keyword>
<feature type="chain" id="PRO_5036211538" description="CUB domain-containing protein" evidence="4">
    <location>
        <begin position="21"/>
        <end position="912"/>
    </location>
</feature>
<keyword evidence="3" id="KW-0472">Membrane</keyword>
<evidence type="ECO:0008006" key="7">
    <source>
        <dbReference type="Google" id="ProtNLM"/>
    </source>
</evidence>
<feature type="transmembrane region" description="Helical" evidence="3">
    <location>
        <begin position="865"/>
        <end position="888"/>
    </location>
</feature>
<dbReference type="Proteomes" id="UP000728032">
    <property type="component" value="Unassembled WGS sequence"/>
</dbReference>
<dbReference type="PROSITE" id="PS01209">
    <property type="entry name" value="LDLRA_1"/>
    <property type="match status" value="1"/>
</dbReference>
<dbReference type="EMBL" id="CAJPVJ010013945">
    <property type="protein sequence ID" value="CAG2175112.1"/>
    <property type="molecule type" value="Genomic_DNA"/>
</dbReference>
<dbReference type="AlphaFoldDB" id="A0A7R9MDS1"/>
<evidence type="ECO:0000313" key="5">
    <source>
        <dbReference type="EMBL" id="CAD7657926.1"/>
    </source>
</evidence>
<keyword evidence="4" id="KW-0732">Signal</keyword>
<protein>
    <recommendedName>
        <fullName evidence="7">CUB domain-containing protein</fullName>
    </recommendedName>
</protein>
<dbReference type="PROSITE" id="PS50068">
    <property type="entry name" value="LDLRA_2"/>
    <property type="match status" value="1"/>
</dbReference>
<dbReference type="OrthoDB" id="6515209at2759"/>
<dbReference type="SMART" id="SM00192">
    <property type="entry name" value="LDLa"/>
    <property type="match status" value="1"/>
</dbReference>
<keyword evidence="3" id="KW-1133">Transmembrane helix</keyword>
<dbReference type="SUPFAM" id="SSF57424">
    <property type="entry name" value="LDL receptor-like module"/>
    <property type="match status" value="1"/>
</dbReference>
<keyword evidence="3" id="KW-0812">Transmembrane</keyword>
<feature type="disulfide bond" evidence="2">
    <location>
        <begin position="825"/>
        <end position="840"/>
    </location>
</feature>
<name>A0A7R9MDS1_9ACAR</name>
<proteinExistence type="predicted"/>
<feature type="disulfide bond" evidence="2">
    <location>
        <begin position="813"/>
        <end position="831"/>
    </location>
</feature>
<evidence type="ECO:0000313" key="6">
    <source>
        <dbReference type="Proteomes" id="UP000728032"/>
    </source>
</evidence>
<evidence type="ECO:0000256" key="1">
    <source>
        <dbReference type="ARBA" id="ARBA00023157"/>
    </source>
</evidence>
<evidence type="ECO:0000256" key="4">
    <source>
        <dbReference type="SAM" id="SignalP"/>
    </source>
</evidence>
<organism evidence="5">
    <name type="scientific">Oppiella nova</name>
    <dbReference type="NCBI Taxonomy" id="334625"/>
    <lineage>
        <taxon>Eukaryota</taxon>
        <taxon>Metazoa</taxon>
        <taxon>Ecdysozoa</taxon>
        <taxon>Arthropoda</taxon>
        <taxon>Chelicerata</taxon>
        <taxon>Arachnida</taxon>
        <taxon>Acari</taxon>
        <taxon>Acariformes</taxon>
        <taxon>Sarcoptiformes</taxon>
        <taxon>Oribatida</taxon>
        <taxon>Brachypylina</taxon>
        <taxon>Oppioidea</taxon>
        <taxon>Oppiidae</taxon>
        <taxon>Oppiella</taxon>
    </lineage>
</organism>
<evidence type="ECO:0000256" key="2">
    <source>
        <dbReference type="PROSITE-ProRule" id="PRU00124"/>
    </source>
</evidence>
<dbReference type="EMBL" id="OC928770">
    <property type="protein sequence ID" value="CAD7657926.1"/>
    <property type="molecule type" value="Genomic_DNA"/>
</dbReference>
<dbReference type="InterPro" id="IPR002172">
    <property type="entry name" value="LDrepeatLR_classA_rpt"/>
</dbReference>
<accession>A0A7R9MDS1</accession>
<gene>
    <name evidence="5" type="ORF">ONB1V03_LOCUS14551</name>
</gene>
<keyword evidence="1 2" id="KW-1015">Disulfide bond</keyword>
<dbReference type="CDD" id="cd00112">
    <property type="entry name" value="LDLa"/>
    <property type="match status" value="1"/>
</dbReference>
<dbReference type="Pfam" id="PF00057">
    <property type="entry name" value="Ldl_recept_a"/>
    <property type="match status" value="1"/>
</dbReference>
<reference evidence="5" key="1">
    <citation type="submission" date="2020-11" db="EMBL/GenBank/DDBJ databases">
        <authorList>
            <person name="Tran Van P."/>
        </authorList>
    </citation>
    <scope>NUCLEOTIDE SEQUENCE</scope>
</reference>
<dbReference type="SUPFAM" id="SSF49854">
    <property type="entry name" value="Spermadhesin, CUB domain"/>
    <property type="match status" value="1"/>
</dbReference>
<evidence type="ECO:0000256" key="3">
    <source>
        <dbReference type="SAM" id="Phobius"/>
    </source>
</evidence>
<dbReference type="InterPro" id="IPR036055">
    <property type="entry name" value="LDL_receptor-like_sf"/>
</dbReference>